<reference evidence="1 2" key="1">
    <citation type="submission" date="2021-06" db="EMBL/GenBank/DDBJ databases">
        <title>Caerostris darwini draft genome.</title>
        <authorList>
            <person name="Kono N."/>
            <person name="Arakawa K."/>
        </authorList>
    </citation>
    <scope>NUCLEOTIDE SEQUENCE [LARGE SCALE GENOMIC DNA]</scope>
</reference>
<dbReference type="AlphaFoldDB" id="A0AAV4MYF5"/>
<dbReference type="Proteomes" id="UP001054837">
    <property type="component" value="Unassembled WGS sequence"/>
</dbReference>
<keyword evidence="2" id="KW-1185">Reference proteome</keyword>
<organism evidence="1 2">
    <name type="scientific">Caerostris darwini</name>
    <dbReference type="NCBI Taxonomy" id="1538125"/>
    <lineage>
        <taxon>Eukaryota</taxon>
        <taxon>Metazoa</taxon>
        <taxon>Ecdysozoa</taxon>
        <taxon>Arthropoda</taxon>
        <taxon>Chelicerata</taxon>
        <taxon>Arachnida</taxon>
        <taxon>Araneae</taxon>
        <taxon>Araneomorphae</taxon>
        <taxon>Entelegynae</taxon>
        <taxon>Araneoidea</taxon>
        <taxon>Araneidae</taxon>
        <taxon>Caerostris</taxon>
    </lineage>
</organism>
<evidence type="ECO:0000313" key="2">
    <source>
        <dbReference type="Proteomes" id="UP001054837"/>
    </source>
</evidence>
<protein>
    <submittedName>
        <fullName evidence="1">Uncharacterized protein</fullName>
    </submittedName>
</protein>
<name>A0AAV4MYF5_9ARAC</name>
<proteinExistence type="predicted"/>
<comment type="caution">
    <text evidence="1">The sequence shown here is derived from an EMBL/GenBank/DDBJ whole genome shotgun (WGS) entry which is preliminary data.</text>
</comment>
<evidence type="ECO:0000313" key="1">
    <source>
        <dbReference type="EMBL" id="GIX77567.1"/>
    </source>
</evidence>
<accession>A0AAV4MYF5</accession>
<dbReference type="EMBL" id="BPLQ01001023">
    <property type="protein sequence ID" value="GIX77567.1"/>
    <property type="molecule type" value="Genomic_DNA"/>
</dbReference>
<gene>
    <name evidence="1" type="ORF">CDAR_487331</name>
</gene>
<sequence length="86" mass="9472">MTECRIIHPTPELLGGVILSSFLLFADNDGSRFKPQNVFNTLSRFGSSARQPNVLHGGDNKNFGSKNVKRSKITLFTLGKNESATF</sequence>